<dbReference type="InterPro" id="IPR021301">
    <property type="entry name" value="DUF2779"/>
</dbReference>
<protein>
    <recommendedName>
        <fullName evidence="1">DUF2779 domain-containing protein</fullName>
    </recommendedName>
</protein>
<reference evidence="3" key="1">
    <citation type="submission" date="2015-09" db="EMBL/GenBank/DDBJ databases">
        <authorList>
            <person name="Rodrigo-Torres L."/>
            <person name="Arahal D.R."/>
        </authorList>
    </citation>
    <scope>NUCLEOTIDE SEQUENCE [LARGE SCALE GENOMIC DNA]</scope>
    <source>
        <strain evidence="3">CECT 5091</strain>
    </source>
</reference>
<dbReference type="RefSeq" id="WP_058282213.1">
    <property type="nucleotide sequence ID" value="NZ_CYUD01000007.1"/>
</dbReference>
<keyword evidence="3" id="KW-1185">Reference proteome</keyword>
<evidence type="ECO:0000259" key="1">
    <source>
        <dbReference type="Pfam" id="PF11074"/>
    </source>
</evidence>
<proteinExistence type="predicted"/>
<accession>A0A0P1IBJ7</accession>
<dbReference type="Pfam" id="PF11074">
    <property type="entry name" value="DUF2779"/>
    <property type="match status" value="1"/>
</dbReference>
<evidence type="ECO:0000313" key="3">
    <source>
        <dbReference type="Proteomes" id="UP000051260"/>
    </source>
</evidence>
<dbReference type="STRING" id="1715692.RUE5091_02512"/>
<dbReference type="EMBL" id="CYUD01000007">
    <property type="protein sequence ID" value="CUK03496.1"/>
    <property type="molecule type" value="Genomic_DNA"/>
</dbReference>
<dbReference type="Proteomes" id="UP000051260">
    <property type="component" value="Unassembled WGS sequence"/>
</dbReference>
<dbReference type="OrthoDB" id="9783873at2"/>
<gene>
    <name evidence="2" type="ORF">RUE5091_02512</name>
</gene>
<evidence type="ECO:0000313" key="2">
    <source>
        <dbReference type="EMBL" id="CUK03496.1"/>
    </source>
</evidence>
<name>A0A0P1IBJ7_9RHOB</name>
<sequence>MMVFHWFHQFWEANYTMLSKSDYMLFLRHPAWLWIKKHARHLLPPIDPSLQARFNEGHAFEPYAEALFGDLVRLDFSDFAEYQTLPARTLEAWRNGADAVAQGRYEDGTITCISDIVSRSGDGYVLTEIKSGTSAKPEHTFDLAFQRVVLEAAGFPIARCEVAHVNRDYVRNGEINPQELVSITDITDAVTEQLEKTRTRIDQALSVVASGTMPDPSPERARLKSYGEWLEIREKLDPPLAQDSIHRLPFMNAEKASELIANGITKIDEISNPSVLGKSTQRYLRAVANGERTIDHQELSRFLSEIVYPVHYFDYETSQSLLPPWDGTRPYQQVAFQYSLHIQHEPGGEIEHREYLHRDASNPVPALLKRLREDMGDVGSVVVWYAPFEKSRNTEMAETYPEHAGFLEDLNARVVDLMKPFADEVINDPAFKGSASIKAVLPALLPELSYDDLDIREGASASRLWKDVTLTEPDDSAREKVYSDLVAYCTRDTWAMVAIHRELLAM</sequence>
<feature type="domain" description="DUF2779" evidence="1">
    <location>
        <begin position="311"/>
        <end position="436"/>
    </location>
</feature>
<dbReference type="AlphaFoldDB" id="A0A0P1IBJ7"/>
<organism evidence="2 3">
    <name type="scientific">Ruegeria denitrificans</name>
    <dbReference type="NCBI Taxonomy" id="1715692"/>
    <lineage>
        <taxon>Bacteria</taxon>
        <taxon>Pseudomonadati</taxon>
        <taxon>Pseudomonadota</taxon>
        <taxon>Alphaproteobacteria</taxon>
        <taxon>Rhodobacterales</taxon>
        <taxon>Roseobacteraceae</taxon>
        <taxon>Ruegeria</taxon>
    </lineage>
</organism>